<dbReference type="eggNOG" id="ENOG5032UVP">
    <property type="taxonomic scope" value="Bacteria"/>
</dbReference>
<evidence type="ECO:0000313" key="2">
    <source>
        <dbReference type="Proteomes" id="UP000003781"/>
    </source>
</evidence>
<dbReference type="OrthoDB" id="517639at2"/>
<dbReference type="Proteomes" id="UP000003781">
    <property type="component" value="Unassembled WGS sequence"/>
</dbReference>
<dbReference type="RefSeq" id="WP_008275296.1">
    <property type="nucleotide sequence ID" value="NZ_AAXW01000012.1"/>
</dbReference>
<proteinExistence type="predicted"/>
<dbReference type="EMBL" id="AAXW01000012">
    <property type="protein sequence ID" value="EAZ91743.1"/>
    <property type="molecule type" value="Genomic_DNA"/>
</dbReference>
<gene>
    <name evidence="1" type="ORF">CY0110_26468</name>
</gene>
<dbReference type="InterPro" id="IPR025132">
    <property type="entry name" value="DUF4058"/>
</dbReference>
<protein>
    <recommendedName>
        <fullName evidence="3">DUF4058 domain-containing protein</fullName>
    </recommendedName>
</protein>
<dbReference type="AlphaFoldDB" id="A3IPH8"/>
<reference evidence="1 2" key="1">
    <citation type="submission" date="2007-03" db="EMBL/GenBank/DDBJ databases">
        <authorList>
            <person name="Stal L."/>
            <person name="Ferriera S."/>
            <person name="Johnson J."/>
            <person name="Kravitz S."/>
            <person name="Beeson K."/>
            <person name="Sutton G."/>
            <person name="Rogers Y.-H."/>
            <person name="Friedman R."/>
            <person name="Frazier M."/>
            <person name="Venter J.C."/>
        </authorList>
    </citation>
    <scope>NUCLEOTIDE SEQUENCE [LARGE SCALE GENOMIC DNA]</scope>
    <source>
        <strain evidence="1 2">CCY0110</strain>
    </source>
</reference>
<comment type="caution">
    <text evidence="1">The sequence shown here is derived from an EMBL/GenBank/DDBJ whole genome shotgun (WGS) entry which is preliminary data.</text>
</comment>
<sequence>MPSPFPGMNPYLELPLFWSQVHTHLIVAIADYMNPILRPKYRISMEQRVYTDTNNDDNLELVGIPDNIVFSPSSNSSETSSNIAVAPPKVQPLPITIPQPETVKEWYLQVKNVETQEVVTVIEILSPKNKKVGEGRNKYLKKREQVLMSLTHLIEIDLLRKGEVMPMNVDDRIKSDYRIVISRSYNRPKAELYAFNLAQEIPSIPLVLKPEDEAPLIPLQELLHSIYEKGSYDLAINYQKQTLDNLSENEQTWINNLLQEQDLI</sequence>
<evidence type="ECO:0008006" key="3">
    <source>
        <dbReference type="Google" id="ProtNLM"/>
    </source>
</evidence>
<evidence type="ECO:0000313" key="1">
    <source>
        <dbReference type="EMBL" id="EAZ91743.1"/>
    </source>
</evidence>
<keyword evidence="2" id="KW-1185">Reference proteome</keyword>
<dbReference type="Pfam" id="PF13267">
    <property type="entry name" value="DUF4058"/>
    <property type="match status" value="1"/>
</dbReference>
<accession>A3IPH8</accession>
<organism evidence="1 2">
    <name type="scientific">Crocosphaera chwakensis CCY0110</name>
    <dbReference type="NCBI Taxonomy" id="391612"/>
    <lineage>
        <taxon>Bacteria</taxon>
        <taxon>Bacillati</taxon>
        <taxon>Cyanobacteriota</taxon>
        <taxon>Cyanophyceae</taxon>
        <taxon>Oscillatoriophycideae</taxon>
        <taxon>Chroococcales</taxon>
        <taxon>Aphanothecaceae</taxon>
        <taxon>Crocosphaera</taxon>
        <taxon>Crocosphaera chwakensis</taxon>
    </lineage>
</organism>
<name>A3IPH8_9CHRO</name>